<protein>
    <submittedName>
        <fullName evidence="1">Uncharacterized protein</fullName>
    </submittedName>
</protein>
<name>A0AAU8GHN6_9CAUD</name>
<reference evidence="1" key="1">
    <citation type="submission" date="2024-05" db="EMBL/GenBank/DDBJ databases">
        <authorList>
            <person name="Mugo M.M."/>
            <person name="Musyoki A.M."/>
            <person name="Makumi A.M."/>
            <person name="Mutai I."/>
            <person name="Drechsel O."/>
            <person name="Kering K.K."/>
            <person name="Muturi P."/>
            <person name="Mbae C.K."/>
            <person name="Kariuki S.M."/>
        </authorList>
    </citation>
    <scope>NUCLEOTIDE SEQUENCE</scope>
</reference>
<accession>A0AAU8GHN6</accession>
<organism evidence="1">
    <name type="scientific">Salmonella phage vB_SEnST11_KE22</name>
    <dbReference type="NCBI Taxonomy" id="3161173"/>
    <lineage>
        <taxon>Viruses</taxon>
        <taxon>Duplodnaviria</taxon>
        <taxon>Heunggongvirae</taxon>
        <taxon>Uroviricota</taxon>
        <taxon>Caudoviricetes</taxon>
        <taxon>Vequintavirinae</taxon>
        <taxon>Seunavirus</taxon>
    </lineage>
</organism>
<sequence>MIMIIIAVNTDCMLKSGILLNTIFPLCQVFCAKFTKYFYLLNNSHLEIEMKIEIIMIMRSIIIYKTPHKMNNNGV</sequence>
<dbReference type="EMBL" id="PP856721">
    <property type="protein sequence ID" value="XCH40229.1"/>
    <property type="molecule type" value="Genomic_DNA"/>
</dbReference>
<evidence type="ECO:0000313" key="1">
    <source>
        <dbReference type="EMBL" id="XCH40229.1"/>
    </source>
</evidence>
<proteinExistence type="predicted"/>
<gene>
    <name evidence="1" type="ORF">NDDWPVAN_CDS0103</name>
</gene>